<accession>A0A1M5Q934</accession>
<dbReference type="GO" id="GO:0042392">
    <property type="term" value="F:sphingosine-1-phosphate phosphatase activity"/>
    <property type="evidence" value="ECO:0007669"/>
    <property type="project" value="TreeGrafter"/>
</dbReference>
<feature type="transmembrane region" description="Helical" evidence="1">
    <location>
        <begin position="159"/>
        <end position="178"/>
    </location>
</feature>
<dbReference type="PANTHER" id="PTHR14969:SF13">
    <property type="entry name" value="AT30094P"/>
    <property type="match status" value="1"/>
</dbReference>
<feature type="domain" description="Phosphatidic acid phosphatase type 2/haloperoxidase" evidence="2">
    <location>
        <begin position="61"/>
        <end position="174"/>
    </location>
</feature>
<dbReference type="InterPro" id="IPR036938">
    <property type="entry name" value="PAP2/HPO_sf"/>
</dbReference>
<keyword evidence="1" id="KW-0472">Membrane</keyword>
<evidence type="ECO:0000313" key="4">
    <source>
        <dbReference type="Proteomes" id="UP000184532"/>
    </source>
</evidence>
<keyword evidence="4" id="KW-1185">Reference proteome</keyword>
<dbReference type="Proteomes" id="UP000184532">
    <property type="component" value="Unassembled WGS sequence"/>
</dbReference>
<dbReference type="InterPro" id="IPR000326">
    <property type="entry name" value="PAP2/HPO"/>
</dbReference>
<proteinExistence type="predicted"/>
<evidence type="ECO:0000259" key="2">
    <source>
        <dbReference type="SMART" id="SM00014"/>
    </source>
</evidence>
<feature type="transmembrane region" description="Helical" evidence="1">
    <location>
        <begin position="106"/>
        <end position="127"/>
    </location>
</feature>
<dbReference type="EMBL" id="FQWL01000012">
    <property type="protein sequence ID" value="SHH10595.1"/>
    <property type="molecule type" value="Genomic_DNA"/>
</dbReference>
<sequence>MLEQLLKWDRDTFIYLNGLGTENYDVFWSTITEITTWIPLFLLFVVLFFIKFSRRTAFFQVLGMIALAGFITLATHLTKIWLKRPRPCNEDTINSFIRILKTPTDYSFFSGHASSSFALATMAFLLLRKRVNWVWAFFLWPPLFAYSRIYVGVHYPMDIIVGAVVGTLSGILFYRFYLAATAPDIG</sequence>
<dbReference type="Gene3D" id="1.20.144.10">
    <property type="entry name" value="Phosphatidic acid phosphatase type 2/haloperoxidase"/>
    <property type="match status" value="1"/>
</dbReference>
<keyword evidence="1" id="KW-0812">Transmembrane</keyword>
<feature type="transmembrane region" description="Helical" evidence="1">
    <location>
        <begin position="26"/>
        <end position="50"/>
    </location>
</feature>
<protein>
    <submittedName>
        <fullName evidence="3">Undecaprenyl-diphosphatase</fullName>
    </submittedName>
</protein>
<organism evidence="3 4">
    <name type="scientific">Flagellimonas flava</name>
    <dbReference type="NCBI Taxonomy" id="570519"/>
    <lineage>
        <taxon>Bacteria</taxon>
        <taxon>Pseudomonadati</taxon>
        <taxon>Bacteroidota</taxon>
        <taxon>Flavobacteriia</taxon>
        <taxon>Flavobacteriales</taxon>
        <taxon>Flavobacteriaceae</taxon>
        <taxon>Flagellimonas</taxon>
    </lineage>
</organism>
<evidence type="ECO:0000313" key="3">
    <source>
        <dbReference type="EMBL" id="SHH10595.1"/>
    </source>
</evidence>
<reference evidence="4" key="1">
    <citation type="submission" date="2016-11" db="EMBL/GenBank/DDBJ databases">
        <authorList>
            <person name="Varghese N."/>
            <person name="Submissions S."/>
        </authorList>
    </citation>
    <scope>NUCLEOTIDE SEQUENCE [LARGE SCALE GENOMIC DNA]</scope>
    <source>
        <strain evidence="4">DSM 22638</strain>
    </source>
</reference>
<dbReference type="AlphaFoldDB" id="A0A1M5Q934"/>
<name>A0A1M5Q934_9FLAO</name>
<evidence type="ECO:0000256" key="1">
    <source>
        <dbReference type="SAM" id="Phobius"/>
    </source>
</evidence>
<dbReference type="Pfam" id="PF01569">
    <property type="entry name" value="PAP2"/>
    <property type="match status" value="1"/>
</dbReference>
<dbReference type="OrthoDB" id="9789113at2"/>
<feature type="transmembrane region" description="Helical" evidence="1">
    <location>
        <begin position="57"/>
        <end position="77"/>
    </location>
</feature>
<dbReference type="STRING" id="570519.SAMN04488116_3563"/>
<dbReference type="RefSeq" id="WP_073182146.1">
    <property type="nucleotide sequence ID" value="NZ_FQWL01000012.1"/>
</dbReference>
<dbReference type="SUPFAM" id="SSF48317">
    <property type="entry name" value="Acid phosphatase/Vanadium-dependent haloperoxidase"/>
    <property type="match status" value="1"/>
</dbReference>
<keyword evidence="1" id="KW-1133">Transmembrane helix</keyword>
<feature type="transmembrane region" description="Helical" evidence="1">
    <location>
        <begin position="134"/>
        <end position="153"/>
    </location>
</feature>
<gene>
    <name evidence="3" type="ORF">SAMN04488116_3563</name>
</gene>
<dbReference type="PANTHER" id="PTHR14969">
    <property type="entry name" value="SPHINGOSINE-1-PHOSPHATE PHOSPHOHYDROLASE"/>
    <property type="match status" value="1"/>
</dbReference>
<dbReference type="SMART" id="SM00014">
    <property type="entry name" value="acidPPc"/>
    <property type="match status" value="1"/>
</dbReference>